<name>A0AA38KDA0_9AGAR</name>
<reference evidence="1" key="1">
    <citation type="submission" date="2022-08" db="EMBL/GenBank/DDBJ databases">
        <authorList>
            <consortium name="DOE Joint Genome Institute"/>
            <person name="Min B."/>
            <person name="Riley R."/>
            <person name="Sierra-Patev S."/>
            <person name="Naranjo-Ortiz M."/>
            <person name="Looney B."/>
            <person name="Konkel Z."/>
            <person name="Slot J.C."/>
            <person name="Sakamoto Y."/>
            <person name="Steenwyk J.L."/>
            <person name="Rokas A."/>
            <person name="Carro J."/>
            <person name="Camarero S."/>
            <person name="Ferreira P."/>
            <person name="Molpeceres G."/>
            <person name="Ruiz-Duenas F.J."/>
            <person name="Serrano A."/>
            <person name="Henrissat B."/>
            <person name="Drula E."/>
            <person name="Hughes K.W."/>
            <person name="Mata J.L."/>
            <person name="Ishikawa N.K."/>
            <person name="Vargas-Isla R."/>
            <person name="Ushijima S."/>
            <person name="Smith C.A."/>
            <person name="Ahrendt S."/>
            <person name="Andreopoulos W."/>
            <person name="He G."/>
            <person name="Labutti K."/>
            <person name="Lipzen A."/>
            <person name="Ng V."/>
            <person name="Sandor L."/>
            <person name="Barry K."/>
            <person name="Martinez A.T."/>
            <person name="Xiao Y."/>
            <person name="Gibbons J.G."/>
            <person name="Terashima K."/>
            <person name="Hibbett D.S."/>
            <person name="Grigoriev I.V."/>
        </authorList>
    </citation>
    <scope>NUCLEOTIDE SEQUENCE</scope>
    <source>
        <strain evidence="1">TFB10291</strain>
    </source>
</reference>
<keyword evidence="2" id="KW-1185">Reference proteome</keyword>
<dbReference type="Proteomes" id="UP001163798">
    <property type="component" value="Unassembled WGS sequence"/>
</dbReference>
<evidence type="ECO:0008006" key="3">
    <source>
        <dbReference type="Google" id="ProtNLM"/>
    </source>
</evidence>
<dbReference type="AlphaFoldDB" id="A0AA38KDA0"/>
<dbReference type="EMBL" id="MU793727">
    <property type="protein sequence ID" value="KAJ3780476.1"/>
    <property type="molecule type" value="Genomic_DNA"/>
</dbReference>
<comment type="caution">
    <text evidence="1">The sequence shown here is derived from an EMBL/GenBank/DDBJ whole genome shotgun (WGS) entry which is preliminary data.</text>
</comment>
<protein>
    <recommendedName>
        <fullName evidence="3">DDE Tnp4 domain-containing protein</fullName>
    </recommendedName>
</protein>
<feature type="non-terminal residue" evidence="1">
    <location>
        <position position="65"/>
    </location>
</feature>
<gene>
    <name evidence="1" type="ORF">GGU10DRAFT_232379</name>
</gene>
<proteinExistence type="predicted"/>
<evidence type="ECO:0000313" key="1">
    <source>
        <dbReference type="EMBL" id="KAJ3780476.1"/>
    </source>
</evidence>
<sequence length="65" mass="7137">FQRSADTISKAIHQVTNILVSTSFYGKYVKCPTMSTAPQICNNPKLFPFFRHATGAIDGSHIAAH</sequence>
<organism evidence="1 2">
    <name type="scientific">Lentinula aff. detonsa</name>
    <dbReference type="NCBI Taxonomy" id="2804958"/>
    <lineage>
        <taxon>Eukaryota</taxon>
        <taxon>Fungi</taxon>
        <taxon>Dikarya</taxon>
        <taxon>Basidiomycota</taxon>
        <taxon>Agaricomycotina</taxon>
        <taxon>Agaricomycetes</taxon>
        <taxon>Agaricomycetidae</taxon>
        <taxon>Agaricales</taxon>
        <taxon>Marasmiineae</taxon>
        <taxon>Omphalotaceae</taxon>
        <taxon>Lentinula</taxon>
    </lineage>
</organism>
<feature type="non-terminal residue" evidence="1">
    <location>
        <position position="1"/>
    </location>
</feature>
<evidence type="ECO:0000313" key="2">
    <source>
        <dbReference type="Proteomes" id="UP001163798"/>
    </source>
</evidence>
<accession>A0AA38KDA0</accession>